<reference evidence="3" key="3">
    <citation type="submission" date="2024-02" db="EMBL/GenBank/DDBJ databases">
        <title>Comparative genomics of Cryptococcus and Kwoniella reveals pathogenesis evolution and contrasting modes of karyotype evolution via chromosome fusion or intercentromeric recombination.</title>
        <authorList>
            <person name="Coelho M.A."/>
            <person name="David-Palma M."/>
            <person name="Shea T."/>
            <person name="Bowers K."/>
            <person name="McGinley-Smith S."/>
            <person name="Mohammad A.W."/>
            <person name="Gnirke A."/>
            <person name="Yurkov A.M."/>
            <person name="Nowrousian M."/>
            <person name="Sun S."/>
            <person name="Cuomo C.A."/>
            <person name="Heitman J."/>
        </authorList>
    </citation>
    <scope>NUCLEOTIDE SEQUENCE</scope>
    <source>
        <strain evidence="3">CBS 10117</strain>
    </source>
</reference>
<evidence type="ECO:0000313" key="2">
    <source>
        <dbReference type="EMBL" id="OBR89614.1"/>
    </source>
</evidence>
<dbReference type="RefSeq" id="XP_018267456.1">
    <property type="nucleotide sequence ID" value="XM_018404802.1"/>
</dbReference>
<evidence type="ECO:0000256" key="1">
    <source>
        <dbReference type="SAM" id="MobiDB-lite"/>
    </source>
</evidence>
<dbReference type="VEuPathDB" id="FungiDB:I303_01443"/>
<dbReference type="AlphaFoldDB" id="A0A1A6AHS0"/>
<dbReference type="EMBL" id="CP144530">
    <property type="protein sequence ID" value="WWC58889.1"/>
    <property type="molecule type" value="Genomic_DNA"/>
</dbReference>
<evidence type="ECO:0000313" key="3">
    <source>
        <dbReference type="EMBL" id="WWC58889.1"/>
    </source>
</evidence>
<evidence type="ECO:0000313" key="4">
    <source>
        <dbReference type="Proteomes" id="UP000078595"/>
    </source>
</evidence>
<dbReference type="KEGG" id="kdj:28965142"/>
<feature type="region of interest" description="Disordered" evidence="1">
    <location>
        <begin position="16"/>
        <end position="56"/>
    </location>
</feature>
<organism evidence="2">
    <name type="scientific">Kwoniella dejecticola CBS 10117</name>
    <dbReference type="NCBI Taxonomy" id="1296121"/>
    <lineage>
        <taxon>Eukaryota</taxon>
        <taxon>Fungi</taxon>
        <taxon>Dikarya</taxon>
        <taxon>Basidiomycota</taxon>
        <taxon>Agaricomycotina</taxon>
        <taxon>Tremellomycetes</taxon>
        <taxon>Tremellales</taxon>
        <taxon>Cryptococcaceae</taxon>
        <taxon>Kwoniella</taxon>
    </lineage>
</organism>
<dbReference type="OrthoDB" id="2564771at2759"/>
<reference evidence="2" key="1">
    <citation type="submission" date="2013-07" db="EMBL/GenBank/DDBJ databases">
        <title>The Genome Sequence of Cryptococcus dejecticola CBS10117.</title>
        <authorList>
            <consortium name="The Broad Institute Genome Sequencing Platform"/>
            <person name="Cuomo C."/>
            <person name="Litvintseva A."/>
            <person name="Chen Y."/>
            <person name="Heitman J."/>
            <person name="Sun S."/>
            <person name="Springer D."/>
            <person name="Dromer F."/>
            <person name="Young S.K."/>
            <person name="Zeng Q."/>
            <person name="Gargeya S."/>
            <person name="Fitzgerald M."/>
            <person name="Abouelleil A."/>
            <person name="Alvarado L."/>
            <person name="Berlin A.M."/>
            <person name="Chapman S.B."/>
            <person name="Dewar J."/>
            <person name="Goldberg J."/>
            <person name="Griggs A."/>
            <person name="Gujja S."/>
            <person name="Hansen M."/>
            <person name="Howarth C."/>
            <person name="Imamovic A."/>
            <person name="Larimer J."/>
            <person name="McCowan C."/>
            <person name="Murphy C."/>
            <person name="Pearson M."/>
            <person name="Priest M."/>
            <person name="Roberts A."/>
            <person name="Saif S."/>
            <person name="Shea T."/>
            <person name="Sykes S."/>
            <person name="Wortman J."/>
            <person name="Nusbaum C."/>
            <person name="Birren B."/>
        </authorList>
    </citation>
    <scope>NUCLEOTIDE SEQUENCE [LARGE SCALE GENOMIC DNA]</scope>
    <source>
        <strain evidence="2">CBS 10117</strain>
    </source>
</reference>
<gene>
    <name evidence="2" type="ORF">I303_01443</name>
    <name evidence="3" type="ORF">I303_101434</name>
</gene>
<keyword evidence="4" id="KW-1185">Reference proteome</keyword>
<dbReference type="Proteomes" id="UP000078595">
    <property type="component" value="Chromosome 1"/>
</dbReference>
<name>A0A1A6AHS0_9TREE</name>
<feature type="region of interest" description="Disordered" evidence="1">
    <location>
        <begin position="203"/>
        <end position="232"/>
    </location>
</feature>
<proteinExistence type="predicted"/>
<dbReference type="EMBL" id="KI894027">
    <property type="protein sequence ID" value="OBR89614.1"/>
    <property type="molecule type" value="Genomic_DNA"/>
</dbReference>
<sequence>MPTLLEYFGDLLYSNKAQSEGSPDAQQVQTDQPQSTSSESHLAHSESNTTQPTHPSSQALFQSIYNKGYFDGTQTSFSTPTQILQLLTTHSTGIALAFSAVSFTSITMLALALSKRSPSTSGSLRSIGLASGGSVSAYAQGKGQFRQLRLFGNSATVRSSLGAHAHSSSGAAQGPLSPEEIETALEKLKEELLAAKEIFDAEAEAEESIGEQADKAPGGFKNGQTQTQPGGNDAEVLLNGLKTFFEHNEQGLTDGKKLVMDFFPDGTSEMSLQPKDVEMEELEHEDSAIPSTYLKGDTTNADIDNFDNVDLGGASSPMALRGLWEKVRFEPVSWDEHQGEVIMRLFVDGQPDETIQEELKVQAVFKDGVPTSITHQGLVFEVDATNECLPDGAPIWKFSRLILDFAARLNEIARDEEVNEANLIDQIIVSRREKNAHIFEASVVPTDLAALIDAIVQKQRVEFWLDEKIGKSVAVGAEGKKETWKVRVAMYDLYEEPQWSEMTATIHFLGFPTTITLPVGQAMASQRDPIPIPIVGCSDGQYVVSGQEGEEW</sequence>
<dbReference type="GeneID" id="28965142"/>
<accession>A0A1A6AHS0</accession>
<protein>
    <submittedName>
        <fullName evidence="2">Uncharacterized protein</fullName>
    </submittedName>
</protein>
<reference evidence="3" key="2">
    <citation type="submission" date="2013-07" db="EMBL/GenBank/DDBJ databases">
        <authorList>
            <consortium name="The Broad Institute Genome Sequencing Platform"/>
            <person name="Cuomo C."/>
            <person name="Litvintseva A."/>
            <person name="Chen Y."/>
            <person name="Heitman J."/>
            <person name="Sun S."/>
            <person name="Springer D."/>
            <person name="Dromer F."/>
            <person name="Young S.K."/>
            <person name="Zeng Q."/>
            <person name="Gargeya S."/>
            <person name="Fitzgerald M."/>
            <person name="Abouelleil A."/>
            <person name="Alvarado L."/>
            <person name="Berlin A.M."/>
            <person name="Chapman S.B."/>
            <person name="Dewar J."/>
            <person name="Goldberg J."/>
            <person name="Griggs A."/>
            <person name="Gujja S."/>
            <person name="Hansen M."/>
            <person name="Howarth C."/>
            <person name="Imamovic A."/>
            <person name="Larimer J."/>
            <person name="McCowan C."/>
            <person name="Murphy C."/>
            <person name="Pearson M."/>
            <person name="Priest M."/>
            <person name="Roberts A."/>
            <person name="Saif S."/>
            <person name="Shea T."/>
            <person name="Sykes S."/>
            <person name="Wortman J."/>
            <person name="Nusbaum C."/>
            <person name="Birren B."/>
        </authorList>
    </citation>
    <scope>NUCLEOTIDE SEQUENCE</scope>
    <source>
        <strain evidence="3">CBS 10117</strain>
    </source>
</reference>